<dbReference type="SUPFAM" id="SSF53187">
    <property type="entry name" value="Zn-dependent exopeptidases"/>
    <property type="match status" value="1"/>
</dbReference>
<proteinExistence type="predicted"/>
<dbReference type="GO" id="GO:0030288">
    <property type="term" value="C:outer membrane-bounded periplasmic space"/>
    <property type="evidence" value="ECO:0007669"/>
    <property type="project" value="TreeGrafter"/>
</dbReference>
<protein>
    <recommendedName>
        <fullName evidence="2">N-acetylmuramoyl-L-alanine amidase</fullName>
        <ecNumber evidence="2">3.5.1.28</ecNumber>
    </recommendedName>
</protein>
<dbReference type="Gene3D" id="3.40.630.40">
    <property type="entry name" value="Zn-dependent exopeptidases"/>
    <property type="match status" value="1"/>
</dbReference>
<dbReference type="RefSeq" id="WP_067771800.1">
    <property type="nucleotide sequence ID" value="NZ_LIGX01000001.1"/>
</dbReference>
<evidence type="ECO:0000256" key="1">
    <source>
        <dbReference type="ARBA" id="ARBA00001561"/>
    </source>
</evidence>
<dbReference type="EC" id="3.5.1.28" evidence="2"/>
<dbReference type="Proteomes" id="UP000176204">
    <property type="component" value="Chromosome I"/>
</dbReference>
<dbReference type="CDD" id="cd02696">
    <property type="entry name" value="MurNAc-LAA"/>
    <property type="match status" value="1"/>
</dbReference>
<dbReference type="InterPro" id="IPR002508">
    <property type="entry name" value="MurNAc-LAA_cat"/>
</dbReference>
<gene>
    <name evidence="5" type="ORF">PYTT_1374</name>
</gene>
<dbReference type="PANTHER" id="PTHR30404">
    <property type="entry name" value="N-ACETYLMURAMOYL-L-ALANINE AMIDASE"/>
    <property type="match status" value="1"/>
</dbReference>
<accession>A0A1C7PF69</accession>
<dbReference type="OrthoDB" id="199166at2"/>
<dbReference type="PANTHER" id="PTHR30404:SF0">
    <property type="entry name" value="N-ACETYLMURAMOYL-L-ALANINE AMIDASE AMIC"/>
    <property type="match status" value="1"/>
</dbReference>
<dbReference type="GO" id="GO:0009253">
    <property type="term" value="P:peptidoglycan catabolic process"/>
    <property type="evidence" value="ECO:0007669"/>
    <property type="project" value="InterPro"/>
</dbReference>
<dbReference type="AlphaFoldDB" id="A0A1C7PF69"/>
<sequence length="204" mass="21585">MNTVALSIGHSPRDGGAVMADGSQSEYQYWLEHAPKIKRILEQQYGISAVIVNRLVNGGGTTPGHAAAACNATDAILAVDLHFNSFEPASNGTETLCWYNSARGETAARHLQRAICECLGTRDRGIIYVCPDKRTEAIIASSGVRADSSRAVSYFQKTRMAAIMIEPCFGGSNPGECRLLQDRADALCAAIAQGIAGAVKAIAA</sequence>
<reference evidence="6" key="1">
    <citation type="submission" date="2016-09" db="EMBL/GenBank/DDBJ databases">
        <authorList>
            <person name="Koehorst J."/>
        </authorList>
    </citation>
    <scope>NUCLEOTIDE SEQUENCE [LARGE SCALE GENOMIC DNA]</scope>
</reference>
<evidence type="ECO:0000256" key="2">
    <source>
        <dbReference type="ARBA" id="ARBA00011901"/>
    </source>
</evidence>
<keyword evidence="3" id="KW-0378">Hydrolase</keyword>
<dbReference type="SMART" id="SM00646">
    <property type="entry name" value="Ami_3"/>
    <property type="match status" value="1"/>
</dbReference>
<organism evidence="5 6">
    <name type="scientific">Akkermansia glycaniphila</name>
    <dbReference type="NCBI Taxonomy" id="1679444"/>
    <lineage>
        <taxon>Bacteria</taxon>
        <taxon>Pseudomonadati</taxon>
        <taxon>Verrucomicrobiota</taxon>
        <taxon>Verrucomicrobiia</taxon>
        <taxon>Verrucomicrobiales</taxon>
        <taxon>Akkermansiaceae</taxon>
        <taxon>Akkermansia</taxon>
    </lineage>
</organism>
<name>A0A1C7PF69_9BACT</name>
<dbReference type="GO" id="GO:0008745">
    <property type="term" value="F:N-acetylmuramoyl-L-alanine amidase activity"/>
    <property type="evidence" value="ECO:0007669"/>
    <property type="project" value="UniProtKB-EC"/>
</dbReference>
<evidence type="ECO:0000313" key="5">
    <source>
        <dbReference type="EMBL" id="SEH87483.1"/>
    </source>
</evidence>
<dbReference type="STRING" id="1679444.PYTT_1374"/>
<evidence type="ECO:0000256" key="3">
    <source>
        <dbReference type="ARBA" id="ARBA00022801"/>
    </source>
</evidence>
<dbReference type="Pfam" id="PF01520">
    <property type="entry name" value="Amidase_3"/>
    <property type="match status" value="1"/>
</dbReference>
<keyword evidence="6" id="KW-1185">Reference proteome</keyword>
<feature type="domain" description="MurNAc-LAA" evidence="4">
    <location>
        <begin position="67"/>
        <end position="196"/>
    </location>
</feature>
<dbReference type="KEGG" id="agl:PYTT_1374"/>
<dbReference type="EMBL" id="LT629973">
    <property type="protein sequence ID" value="SEH87483.1"/>
    <property type="molecule type" value="Genomic_DNA"/>
</dbReference>
<comment type="catalytic activity">
    <reaction evidence="1">
        <text>Hydrolyzes the link between N-acetylmuramoyl residues and L-amino acid residues in certain cell-wall glycopeptides.</text>
        <dbReference type="EC" id="3.5.1.28"/>
    </reaction>
</comment>
<dbReference type="InterPro" id="IPR050695">
    <property type="entry name" value="N-acetylmuramoyl_amidase_3"/>
</dbReference>
<evidence type="ECO:0000259" key="4">
    <source>
        <dbReference type="SMART" id="SM00646"/>
    </source>
</evidence>
<evidence type="ECO:0000313" key="6">
    <source>
        <dbReference type="Proteomes" id="UP000176204"/>
    </source>
</evidence>